<dbReference type="InterPro" id="IPR012337">
    <property type="entry name" value="RNaseH-like_sf"/>
</dbReference>
<gene>
    <name evidence="1" type="ORF">O181_046661</name>
</gene>
<feature type="non-terminal residue" evidence="1">
    <location>
        <position position="1"/>
    </location>
</feature>
<keyword evidence="2" id="KW-1185">Reference proteome</keyword>
<accession>A0A9Q3DUM4</accession>
<sequence length="281" mass="32612">MNWVTGLPPGGDRSYNAFVFQRSQIHPEQCTNLYQLFGANSSFSTAYHPQTDDLAERMIQTFEEIVRIFCAYVLELKYCDGLTHDWCTILPELILAYRTSIHSSTNQTPASLKKVWNTRLPQDSLRKDLVEIHPTAYIFKVMLEKSYKECSKMHGELICICQRQMGQISCYSKLQIKLSKELIKKHPTLPVNLIKPYKSGDSESFPLRNNVPQHITPLKSSGTKKLAKVLKERKLKTKEVREYLVRYSDPTCGDKWLAEKDRPEAKKLLRRFRHTINENIT</sequence>
<dbReference type="AlphaFoldDB" id="A0A9Q3DUM4"/>
<reference evidence="1" key="1">
    <citation type="submission" date="2021-03" db="EMBL/GenBank/DDBJ databases">
        <title>Draft genome sequence of rust myrtle Austropuccinia psidii MF-1, a brazilian biotype.</title>
        <authorList>
            <person name="Quecine M.C."/>
            <person name="Pachon D.M.R."/>
            <person name="Bonatelli M.L."/>
            <person name="Correr F.H."/>
            <person name="Franceschini L.M."/>
            <person name="Leite T.F."/>
            <person name="Margarido G.R.A."/>
            <person name="Almeida C.A."/>
            <person name="Ferrarezi J.A."/>
            <person name="Labate C.A."/>
        </authorList>
    </citation>
    <scope>NUCLEOTIDE SEQUENCE</scope>
    <source>
        <strain evidence="1">MF-1</strain>
    </source>
</reference>
<proteinExistence type="predicted"/>
<dbReference type="Proteomes" id="UP000765509">
    <property type="component" value="Unassembled WGS sequence"/>
</dbReference>
<dbReference type="Gene3D" id="3.30.420.10">
    <property type="entry name" value="Ribonuclease H-like superfamily/Ribonuclease H"/>
    <property type="match status" value="1"/>
</dbReference>
<protein>
    <recommendedName>
        <fullName evidence="3">Integrase catalytic domain-containing protein</fullName>
    </recommendedName>
</protein>
<dbReference type="SUPFAM" id="SSF53098">
    <property type="entry name" value="Ribonuclease H-like"/>
    <property type="match status" value="1"/>
</dbReference>
<name>A0A9Q3DUM4_9BASI</name>
<evidence type="ECO:0008006" key="3">
    <source>
        <dbReference type="Google" id="ProtNLM"/>
    </source>
</evidence>
<evidence type="ECO:0000313" key="2">
    <source>
        <dbReference type="Proteomes" id="UP000765509"/>
    </source>
</evidence>
<organism evidence="1 2">
    <name type="scientific">Austropuccinia psidii MF-1</name>
    <dbReference type="NCBI Taxonomy" id="1389203"/>
    <lineage>
        <taxon>Eukaryota</taxon>
        <taxon>Fungi</taxon>
        <taxon>Dikarya</taxon>
        <taxon>Basidiomycota</taxon>
        <taxon>Pucciniomycotina</taxon>
        <taxon>Pucciniomycetes</taxon>
        <taxon>Pucciniales</taxon>
        <taxon>Sphaerophragmiaceae</taxon>
        <taxon>Austropuccinia</taxon>
    </lineage>
</organism>
<dbReference type="InterPro" id="IPR036397">
    <property type="entry name" value="RNaseH_sf"/>
</dbReference>
<dbReference type="GO" id="GO:0003676">
    <property type="term" value="F:nucleic acid binding"/>
    <property type="evidence" value="ECO:0007669"/>
    <property type="project" value="InterPro"/>
</dbReference>
<dbReference type="EMBL" id="AVOT02019422">
    <property type="protein sequence ID" value="MBW0506946.1"/>
    <property type="molecule type" value="Genomic_DNA"/>
</dbReference>
<evidence type="ECO:0000313" key="1">
    <source>
        <dbReference type="EMBL" id="MBW0506946.1"/>
    </source>
</evidence>
<comment type="caution">
    <text evidence="1">The sequence shown here is derived from an EMBL/GenBank/DDBJ whole genome shotgun (WGS) entry which is preliminary data.</text>
</comment>